<keyword evidence="14" id="KW-1185">Reference proteome</keyword>
<dbReference type="Proteomes" id="UP000008144">
    <property type="component" value="Unassembled WGS sequence"/>
</dbReference>
<dbReference type="OMA" id="VFKHIQE"/>
<keyword evidence="6" id="KW-0547">Nucleotide-binding</keyword>
<dbReference type="UniPathway" id="UPA00134">
    <property type="reaction ID" value="UER00195"/>
</dbReference>
<evidence type="ECO:0000256" key="7">
    <source>
        <dbReference type="ARBA" id="ARBA00022840"/>
    </source>
</evidence>
<reference evidence="13" key="2">
    <citation type="submission" date="2025-08" db="UniProtKB">
        <authorList>
            <consortium name="Ensembl"/>
        </authorList>
    </citation>
    <scope>IDENTIFICATION</scope>
</reference>
<gene>
    <name evidence="13" type="primary">LOC100180021</name>
</gene>
<dbReference type="AlphaFoldDB" id="F6VKS9"/>
<dbReference type="PANTHER" id="PTHR11772:SF23">
    <property type="entry name" value="ASPARAGINE SYNTHETASE [GLUTAMINE-HYDROLYZING]"/>
    <property type="match status" value="1"/>
</dbReference>
<keyword evidence="7" id="KW-0067">ATP-binding</keyword>
<feature type="domain" description="Glutamine amidotransferase type-2" evidence="12">
    <location>
        <begin position="2"/>
        <end position="191"/>
    </location>
</feature>
<dbReference type="STRING" id="7719.ENSCINP00000002851"/>
<evidence type="ECO:0000256" key="9">
    <source>
        <dbReference type="ARBA" id="ARBA00022962"/>
    </source>
</evidence>
<dbReference type="GO" id="GO:0005524">
    <property type="term" value="F:ATP binding"/>
    <property type="evidence" value="ECO:0007669"/>
    <property type="project" value="UniProtKB-KW"/>
</dbReference>
<dbReference type="CDD" id="cd00712">
    <property type="entry name" value="AsnB"/>
    <property type="match status" value="1"/>
</dbReference>
<reference evidence="14" key="1">
    <citation type="journal article" date="2002" name="Science">
        <title>The draft genome of Ciona intestinalis: insights into chordate and vertebrate origins.</title>
        <authorList>
            <person name="Dehal P."/>
            <person name="Satou Y."/>
            <person name="Campbell R.K."/>
            <person name="Chapman J."/>
            <person name="Degnan B."/>
            <person name="De Tomaso A."/>
            <person name="Davidson B."/>
            <person name="Di Gregorio A."/>
            <person name="Gelpke M."/>
            <person name="Goodstein D.M."/>
            <person name="Harafuji N."/>
            <person name="Hastings K.E."/>
            <person name="Ho I."/>
            <person name="Hotta K."/>
            <person name="Huang W."/>
            <person name="Kawashima T."/>
            <person name="Lemaire P."/>
            <person name="Martinez D."/>
            <person name="Meinertzhagen I.A."/>
            <person name="Necula S."/>
            <person name="Nonaka M."/>
            <person name="Putnam N."/>
            <person name="Rash S."/>
            <person name="Saiga H."/>
            <person name="Satake M."/>
            <person name="Terry A."/>
            <person name="Yamada L."/>
            <person name="Wang H.G."/>
            <person name="Awazu S."/>
            <person name="Azumi K."/>
            <person name="Boore J."/>
            <person name="Branno M."/>
            <person name="Chin-Bow S."/>
            <person name="DeSantis R."/>
            <person name="Doyle S."/>
            <person name="Francino P."/>
            <person name="Keys D.N."/>
            <person name="Haga S."/>
            <person name="Hayashi H."/>
            <person name="Hino K."/>
            <person name="Imai K.S."/>
            <person name="Inaba K."/>
            <person name="Kano S."/>
            <person name="Kobayashi K."/>
            <person name="Kobayashi M."/>
            <person name="Lee B.I."/>
            <person name="Makabe K.W."/>
            <person name="Manohar C."/>
            <person name="Matassi G."/>
            <person name="Medina M."/>
            <person name="Mochizuki Y."/>
            <person name="Mount S."/>
            <person name="Morishita T."/>
            <person name="Miura S."/>
            <person name="Nakayama A."/>
            <person name="Nishizaka S."/>
            <person name="Nomoto H."/>
            <person name="Ohta F."/>
            <person name="Oishi K."/>
            <person name="Rigoutsos I."/>
            <person name="Sano M."/>
            <person name="Sasaki A."/>
            <person name="Sasakura Y."/>
            <person name="Shoguchi E."/>
            <person name="Shin-i T."/>
            <person name="Spagnuolo A."/>
            <person name="Stainier D."/>
            <person name="Suzuki M.M."/>
            <person name="Tassy O."/>
            <person name="Takatori N."/>
            <person name="Tokuoka M."/>
            <person name="Yagi K."/>
            <person name="Yoshizaki F."/>
            <person name="Wada S."/>
            <person name="Zhang C."/>
            <person name="Hyatt P.D."/>
            <person name="Larimer F."/>
            <person name="Detter C."/>
            <person name="Doggett N."/>
            <person name="Glavina T."/>
            <person name="Hawkins T."/>
            <person name="Richardson P."/>
            <person name="Lucas S."/>
            <person name="Kohara Y."/>
            <person name="Levine M."/>
            <person name="Satoh N."/>
            <person name="Rokhsar D.S."/>
        </authorList>
    </citation>
    <scope>NUCLEOTIDE SEQUENCE [LARGE SCALE GENOMIC DNA]</scope>
</reference>
<dbReference type="InterPro" id="IPR006426">
    <property type="entry name" value="Asn_synth_AEB"/>
</dbReference>
<dbReference type="FunFam" id="3.60.20.10:FF:000182">
    <property type="match status" value="1"/>
</dbReference>
<name>F6VKS9_CIOIN</name>
<keyword evidence="5" id="KW-0028">Amino-acid biosynthesis</keyword>
<comment type="pathway">
    <text evidence="1">Amino-acid biosynthesis; L-asparagine biosynthesis; L-asparagine from L-aspartate (L-Gln route): step 1/1.</text>
</comment>
<dbReference type="InterPro" id="IPR050795">
    <property type="entry name" value="Asn_Synthetase"/>
</dbReference>
<dbReference type="GO" id="GO:0070981">
    <property type="term" value="P:L-asparagine biosynthetic process"/>
    <property type="evidence" value="ECO:0007669"/>
    <property type="project" value="UniProtKB-UniPathway"/>
</dbReference>
<evidence type="ECO:0000256" key="2">
    <source>
        <dbReference type="ARBA" id="ARBA00012737"/>
    </source>
</evidence>
<dbReference type="CDD" id="cd01991">
    <property type="entry name" value="Asn_synthase_B_C"/>
    <property type="match status" value="1"/>
</dbReference>
<dbReference type="Gene3D" id="3.40.50.620">
    <property type="entry name" value="HUPs"/>
    <property type="match status" value="1"/>
</dbReference>
<dbReference type="PROSITE" id="PS51278">
    <property type="entry name" value="GATASE_TYPE_2"/>
    <property type="match status" value="1"/>
</dbReference>
<reference evidence="13" key="3">
    <citation type="submission" date="2025-09" db="UniProtKB">
        <authorList>
            <consortium name="Ensembl"/>
        </authorList>
    </citation>
    <scope>IDENTIFICATION</scope>
</reference>
<dbReference type="GeneTree" id="ENSGT00390000001994"/>
<proteinExistence type="predicted"/>
<organism evidence="13 14">
    <name type="scientific">Ciona intestinalis</name>
    <name type="common">Transparent sea squirt</name>
    <name type="synonym">Ascidia intestinalis</name>
    <dbReference type="NCBI Taxonomy" id="7719"/>
    <lineage>
        <taxon>Eukaryota</taxon>
        <taxon>Metazoa</taxon>
        <taxon>Chordata</taxon>
        <taxon>Tunicata</taxon>
        <taxon>Ascidiacea</taxon>
        <taxon>Phlebobranchia</taxon>
        <taxon>Cionidae</taxon>
        <taxon>Ciona</taxon>
    </lineage>
</organism>
<dbReference type="InterPro" id="IPR014729">
    <property type="entry name" value="Rossmann-like_a/b/a_fold"/>
</dbReference>
<dbReference type="GO" id="GO:0004066">
    <property type="term" value="F:asparagine synthase (glutamine-hydrolyzing) activity"/>
    <property type="evidence" value="ECO:0000318"/>
    <property type="project" value="GO_Central"/>
</dbReference>
<dbReference type="GO" id="GO:0005829">
    <property type="term" value="C:cytosol"/>
    <property type="evidence" value="ECO:0000318"/>
    <property type="project" value="GO_Central"/>
</dbReference>
<dbReference type="Gene3D" id="3.60.20.10">
    <property type="entry name" value="Glutamine Phosphoribosylpyrophosphate, subunit 1, domain 1"/>
    <property type="match status" value="1"/>
</dbReference>
<evidence type="ECO:0000256" key="11">
    <source>
        <dbReference type="ARBA" id="ARBA00048741"/>
    </source>
</evidence>
<dbReference type="InterPro" id="IPR017932">
    <property type="entry name" value="GATase_2_dom"/>
</dbReference>
<protein>
    <recommendedName>
        <fullName evidence="3">Asparagine synthetase [glutamine-hydrolyzing]</fullName>
        <ecNumber evidence="2">6.3.5.4</ecNumber>
    </recommendedName>
    <alternativeName>
        <fullName evidence="10">Glutamine-dependent asparagine synthetase</fullName>
    </alternativeName>
</protein>
<evidence type="ECO:0000313" key="13">
    <source>
        <dbReference type="Ensembl" id="ENSCINP00000002851.3"/>
    </source>
</evidence>
<dbReference type="InterPro" id="IPR029055">
    <property type="entry name" value="Ntn_hydrolases_N"/>
</dbReference>
<sequence>MCGIWAIFGCNYDAVDLYTAALRVSHRGPDNFRICNLSQLRNCVLAFHRLQIVGGSGGMQPMTLKQYPHLTLLCNGEIYNYKQLQEEFGFSYESDSDCEVIVHLYNQFGIKKASQLLDGVFAFLIIDTANNSVLLSRDTFGVRPLFYDVTKNNILGVCSEVKGLCDFKINGHKAFQPQHLPPGHSMVCKISEDGKVSKAAPVQFHRIGKMPAHFLHQANKLNNGYTKEAIYNNLRCLIYEAVEKRLIGQRSLASLLSGGLDSSLISAITVMKMRERGDKKPLQTFTIGMAESPDVTAAREVASYIGSDHSEITFTPTEGMNALETVIYTLETYDPLTIRIAVPLYLLCGYISENTDNVLIMTGEGADELAQGYLYFHKQPTAKDGDIESRYITYHYLFILL</sequence>
<dbReference type="NCBIfam" id="TIGR01536">
    <property type="entry name" value="asn_synth_AEB"/>
    <property type="match status" value="1"/>
</dbReference>
<accession>F6VKS9</accession>
<dbReference type="Pfam" id="PF13537">
    <property type="entry name" value="GATase_7"/>
    <property type="match status" value="1"/>
</dbReference>
<comment type="catalytic activity">
    <reaction evidence="11">
        <text>L-aspartate + L-glutamine + ATP + H2O = L-asparagine + L-glutamate + AMP + diphosphate + H(+)</text>
        <dbReference type="Rhea" id="RHEA:12228"/>
        <dbReference type="ChEBI" id="CHEBI:15377"/>
        <dbReference type="ChEBI" id="CHEBI:15378"/>
        <dbReference type="ChEBI" id="CHEBI:29985"/>
        <dbReference type="ChEBI" id="CHEBI:29991"/>
        <dbReference type="ChEBI" id="CHEBI:30616"/>
        <dbReference type="ChEBI" id="CHEBI:33019"/>
        <dbReference type="ChEBI" id="CHEBI:58048"/>
        <dbReference type="ChEBI" id="CHEBI:58359"/>
        <dbReference type="ChEBI" id="CHEBI:456215"/>
        <dbReference type="EC" id="6.3.5.4"/>
    </reaction>
</comment>
<dbReference type="Pfam" id="PF00733">
    <property type="entry name" value="Asn_synthase"/>
    <property type="match status" value="1"/>
</dbReference>
<evidence type="ECO:0000313" key="14">
    <source>
        <dbReference type="Proteomes" id="UP000008144"/>
    </source>
</evidence>
<dbReference type="InterPro" id="IPR033738">
    <property type="entry name" value="AsnB_N"/>
</dbReference>
<evidence type="ECO:0000256" key="8">
    <source>
        <dbReference type="ARBA" id="ARBA00022888"/>
    </source>
</evidence>
<keyword evidence="8" id="KW-0061">Asparagine biosynthesis</keyword>
<evidence type="ECO:0000256" key="5">
    <source>
        <dbReference type="ARBA" id="ARBA00022605"/>
    </source>
</evidence>
<dbReference type="FunCoup" id="F6VKS9">
    <property type="interactions" value="1"/>
</dbReference>
<evidence type="ECO:0000256" key="10">
    <source>
        <dbReference type="ARBA" id="ARBA00030234"/>
    </source>
</evidence>
<dbReference type="SUPFAM" id="SSF52402">
    <property type="entry name" value="Adenine nucleotide alpha hydrolases-like"/>
    <property type="match status" value="1"/>
</dbReference>
<evidence type="ECO:0000256" key="1">
    <source>
        <dbReference type="ARBA" id="ARBA00005187"/>
    </source>
</evidence>
<dbReference type="GO" id="GO:0006529">
    <property type="term" value="P:asparagine biosynthetic process"/>
    <property type="evidence" value="ECO:0000318"/>
    <property type="project" value="GO_Central"/>
</dbReference>
<evidence type="ECO:0000259" key="12">
    <source>
        <dbReference type="PROSITE" id="PS51278"/>
    </source>
</evidence>
<evidence type="ECO:0000256" key="4">
    <source>
        <dbReference type="ARBA" id="ARBA00022598"/>
    </source>
</evidence>
<dbReference type="Ensembl" id="ENSCINT00000002851.3">
    <property type="protein sequence ID" value="ENSCINP00000002851.3"/>
    <property type="gene ID" value="ENSCING00000018067.1"/>
</dbReference>
<dbReference type="InterPro" id="IPR001962">
    <property type="entry name" value="Asn_synthase"/>
</dbReference>
<dbReference type="SUPFAM" id="SSF56235">
    <property type="entry name" value="N-terminal nucleophile aminohydrolases (Ntn hydrolases)"/>
    <property type="match status" value="1"/>
</dbReference>
<dbReference type="PANTHER" id="PTHR11772">
    <property type="entry name" value="ASPARAGINE SYNTHETASE"/>
    <property type="match status" value="1"/>
</dbReference>
<evidence type="ECO:0000256" key="3">
    <source>
        <dbReference type="ARBA" id="ARBA00021389"/>
    </source>
</evidence>
<keyword evidence="4" id="KW-0436">Ligase</keyword>
<dbReference type="EC" id="6.3.5.4" evidence="2"/>
<dbReference type="InParanoid" id="F6VKS9"/>
<evidence type="ECO:0000256" key="6">
    <source>
        <dbReference type="ARBA" id="ARBA00022741"/>
    </source>
</evidence>
<keyword evidence="9" id="KW-0315">Glutamine amidotransferase</keyword>
<dbReference type="HOGENOM" id="CLU_014658_2_1_1"/>